<dbReference type="OrthoDB" id="2444174at2759"/>
<dbReference type="Pfam" id="PF19189">
    <property type="entry name" value="Mtf2"/>
    <property type="match status" value="1"/>
</dbReference>
<organism evidence="3 4">
    <name type="scientific">Xylaria hypoxylon</name>
    <dbReference type="NCBI Taxonomy" id="37992"/>
    <lineage>
        <taxon>Eukaryota</taxon>
        <taxon>Fungi</taxon>
        <taxon>Dikarya</taxon>
        <taxon>Ascomycota</taxon>
        <taxon>Pezizomycotina</taxon>
        <taxon>Sordariomycetes</taxon>
        <taxon>Xylariomycetidae</taxon>
        <taxon>Xylariales</taxon>
        <taxon>Xylariaceae</taxon>
        <taxon>Xylaria</taxon>
    </lineage>
</organism>
<dbReference type="EMBL" id="SKBN01000085">
    <property type="protein sequence ID" value="TGJ83728.1"/>
    <property type="molecule type" value="Genomic_DNA"/>
</dbReference>
<evidence type="ECO:0000256" key="1">
    <source>
        <dbReference type="SAM" id="MobiDB-lite"/>
    </source>
</evidence>
<dbReference type="PANTHER" id="PTHR39468:SF1">
    <property type="entry name" value="MTF2-LIKE C-TERMINAL DOMAIN-CONTAINING PROTEIN"/>
    <property type="match status" value="1"/>
</dbReference>
<evidence type="ECO:0000259" key="2">
    <source>
        <dbReference type="Pfam" id="PF19189"/>
    </source>
</evidence>
<evidence type="ECO:0000313" key="3">
    <source>
        <dbReference type="EMBL" id="TGJ83728.1"/>
    </source>
</evidence>
<proteinExistence type="predicted"/>
<dbReference type="InterPro" id="IPR040009">
    <property type="entry name" value="Mtf2/C5D6.12-like"/>
</dbReference>
<dbReference type="InterPro" id="IPR043837">
    <property type="entry name" value="Mtf2-like_C"/>
</dbReference>
<name>A0A4Z0YUV1_9PEZI</name>
<accession>A0A4Z0YUV1</accession>
<keyword evidence="4" id="KW-1185">Reference proteome</keyword>
<feature type="domain" description="Mtf2-like C-terminal" evidence="2">
    <location>
        <begin position="226"/>
        <end position="434"/>
    </location>
</feature>
<dbReference type="AlphaFoldDB" id="A0A4Z0YUV1"/>
<feature type="region of interest" description="Disordered" evidence="1">
    <location>
        <begin position="255"/>
        <end position="309"/>
    </location>
</feature>
<reference evidence="3 4" key="1">
    <citation type="submission" date="2019-03" db="EMBL/GenBank/DDBJ databases">
        <title>Draft genome sequence of Xylaria hypoxylon DSM 108379, a ubiquitous saprotrophic-parasitic fungi on hardwood.</title>
        <authorList>
            <person name="Buettner E."/>
            <person name="Leonhardt S."/>
            <person name="Gebauer A.M."/>
            <person name="Liers C."/>
            <person name="Hofrichter M."/>
            <person name="Kellner H."/>
        </authorList>
    </citation>
    <scope>NUCLEOTIDE SEQUENCE [LARGE SCALE GENOMIC DNA]</scope>
    <source>
        <strain evidence="3 4">DSM 108379</strain>
    </source>
</reference>
<evidence type="ECO:0000313" key="4">
    <source>
        <dbReference type="Proteomes" id="UP000297716"/>
    </source>
</evidence>
<protein>
    <recommendedName>
        <fullName evidence="2">Mtf2-like C-terminal domain-containing protein</fullName>
    </recommendedName>
</protein>
<dbReference type="GO" id="GO:0005739">
    <property type="term" value="C:mitochondrion"/>
    <property type="evidence" value="ECO:0007669"/>
    <property type="project" value="InterPro"/>
</dbReference>
<dbReference type="Proteomes" id="UP000297716">
    <property type="component" value="Unassembled WGS sequence"/>
</dbReference>
<sequence>MAFTSMPFLYQTRTILRIPIPIAHRTSATIVRSLHATSRRPKETKIPFDYELGSPDEVIPVDEVANRGTITRSERLVFERIFADIEARGLKPATTDDGMPVSGQATSRTARLIMQQAALDAGQARPATITSPVLLSGAARDRAKALLRFPPPLRGAASKVLDTIKRQASRYNDASATNAEDALVEDDLVEDDLGDDNWKTPSHTFPRALELDAKRYPERVRIEGLITSATSDFELWDVLEKEVFTMPARLGIVKSAAEPDNANPSPNPKKRGRKTTKPTDEESNNAELNPTASEAEAEDKDTSTTSDDSQKLSLYVHGPLYPAYLLLALRRLDTAFSAPSSLAFSLLPRIKELGLESYILGVSTPFFNELLAIYWARRGHLSGMFDLLEEMRHCGLYFDGQTAKILNQVDTYVSGLASPEGRSGFGRALMQMPEFEKSQRERIRHWHREVDLSAQQRHQDIGYTEAVARR</sequence>
<comment type="caution">
    <text evidence="3">The sequence shown here is derived from an EMBL/GenBank/DDBJ whole genome shotgun (WGS) entry which is preliminary data.</text>
</comment>
<gene>
    <name evidence="3" type="ORF">E0Z10_g5051</name>
</gene>
<dbReference type="STRING" id="37992.A0A4Z0YUV1"/>
<dbReference type="PANTHER" id="PTHR39468">
    <property type="entry name" value="CHROMOSOME 7, WHOLE GENOME SHOTGUN SEQUENCE"/>
    <property type="match status" value="1"/>
</dbReference>